<keyword evidence="1" id="KW-0472">Membrane</keyword>
<keyword evidence="1" id="KW-0812">Transmembrane</keyword>
<feature type="transmembrane region" description="Helical" evidence="1">
    <location>
        <begin position="399"/>
        <end position="421"/>
    </location>
</feature>
<keyword evidence="1" id="KW-1133">Transmembrane helix</keyword>
<proteinExistence type="predicted"/>
<dbReference type="EMBL" id="PPTA01000017">
    <property type="protein sequence ID" value="TFA98845.1"/>
    <property type="molecule type" value="Genomic_DNA"/>
</dbReference>
<dbReference type="GeneID" id="300580929"/>
<reference evidence="2 3" key="1">
    <citation type="submission" date="2018-01" db="EMBL/GenBank/DDBJ databases">
        <title>Genome characterization of the sugarcane-associated fungus Trichoderma ghanense CCMA-1212 and their application in lignocelulose bioconversion.</title>
        <authorList>
            <person name="Steindorff A.S."/>
            <person name="Mendes T.D."/>
            <person name="Vilela E.S.D."/>
            <person name="Rodrigues D.S."/>
            <person name="Formighieri E.F."/>
            <person name="Melo I.S."/>
            <person name="Favaro L.C.L."/>
        </authorList>
    </citation>
    <scope>NUCLEOTIDE SEQUENCE [LARGE SCALE GENOMIC DNA]</scope>
    <source>
        <strain evidence="2 3">CCMA-1212</strain>
    </source>
</reference>
<dbReference type="RefSeq" id="XP_073555047.1">
    <property type="nucleotide sequence ID" value="XM_073706479.1"/>
</dbReference>
<sequence length="547" mass="60719">MDGPPPNYDDISSAAPKLLVRLEIWYFSSHGRSQEKNEDLAAAFEEAEPGNWNVRTVDAVEPHNDADRDDFVDFEHREYTNYDPNGRAQNHVRDLFRRIAPAVTLKFFLGIGRKPHTMSLFARNVLPDHRGRYCQLFVINKLNIRVDELSAPPEVTDTEEIVSRYGVYLEAVLWDASADMLSRLSTVENGLSMLSQVVEIFSVYRLFQTQTKPRFSLMHAQDVESVFNLRTTGVENIEPLATMAENVNITALYPADRRPNEMQLRFLYEANSGQAAAEQLAKPLDWAVTVAPFKQFQSEVTGVLDTLAKTDLGCQGKLGKGISVTPQVLYMAGLNLRTGSIMLSKASGLLRPYLDDQLLQYDSRMLSPRNLAIGSAASGAGGVGTGGAILYGTLASTPLGWTIAALLCVGAVAAAVAYGGVSEKVEAIRKCKYFRLPGEYFTDTVCLVKQYLKDMADVFDEAQRAVVAVICQDVMGMELGDFRPDEQDAISKSFGIDVCALGQGEYQRGLVESSMSKVVQYYKEMREQFEHMVEVCGLDEREAKMEL</sequence>
<evidence type="ECO:0000313" key="2">
    <source>
        <dbReference type="EMBL" id="TFA98845.1"/>
    </source>
</evidence>
<protein>
    <submittedName>
        <fullName evidence="2">Uncharacterized protein</fullName>
    </submittedName>
</protein>
<comment type="caution">
    <text evidence="2">The sequence shown here is derived from an EMBL/GenBank/DDBJ whole genome shotgun (WGS) entry which is preliminary data.</text>
</comment>
<dbReference type="Proteomes" id="UP001642720">
    <property type="component" value="Unassembled WGS sequence"/>
</dbReference>
<keyword evidence="3" id="KW-1185">Reference proteome</keyword>
<evidence type="ECO:0000313" key="3">
    <source>
        <dbReference type="Proteomes" id="UP001642720"/>
    </source>
</evidence>
<evidence type="ECO:0000256" key="1">
    <source>
        <dbReference type="SAM" id="Phobius"/>
    </source>
</evidence>
<organism evidence="2 3">
    <name type="scientific">Trichoderma ghanense</name>
    <dbReference type="NCBI Taxonomy" id="65468"/>
    <lineage>
        <taxon>Eukaryota</taxon>
        <taxon>Fungi</taxon>
        <taxon>Dikarya</taxon>
        <taxon>Ascomycota</taxon>
        <taxon>Pezizomycotina</taxon>
        <taxon>Sordariomycetes</taxon>
        <taxon>Hypocreomycetidae</taxon>
        <taxon>Hypocreales</taxon>
        <taxon>Hypocreaceae</taxon>
        <taxon>Trichoderma</taxon>
    </lineage>
</organism>
<accession>A0ABY2GSS8</accession>
<name>A0ABY2GSS8_9HYPO</name>
<gene>
    <name evidence="2" type="ORF">CCMA1212_009394</name>
</gene>